<organism evidence="2 3">
    <name type="scientific">Prunus dulcis</name>
    <name type="common">Almond</name>
    <name type="synonym">Amygdalus dulcis</name>
    <dbReference type="NCBI Taxonomy" id="3755"/>
    <lineage>
        <taxon>Eukaryota</taxon>
        <taxon>Viridiplantae</taxon>
        <taxon>Streptophyta</taxon>
        <taxon>Embryophyta</taxon>
        <taxon>Tracheophyta</taxon>
        <taxon>Spermatophyta</taxon>
        <taxon>Magnoliopsida</taxon>
        <taxon>eudicotyledons</taxon>
        <taxon>Gunneridae</taxon>
        <taxon>Pentapetalae</taxon>
        <taxon>rosids</taxon>
        <taxon>fabids</taxon>
        <taxon>Rosales</taxon>
        <taxon>Rosaceae</taxon>
        <taxon>Amygdaloideae</taxon>
        <taxon>Amygdaleae</taxon>
        <taxon>Prunus</taxon>
    </lineage>
</organism>
<dbReference type="InterPro" id="IPR025558">
    <property type="entry name" value="DUF4283"/>
</dbReference>
<evidence type="ECO:0000259" key="1">
    <source>
        <dbReference type="Pfam" id="PF14111"/>
    </source>
</evidence>
<reference evidence="2 3" key="1">
    <citation type="journal article" date="2022" name="G3 (Bethesda)">
        <title>Whole-genome sequence and methylome profiling of the almond [Prunus dulcis (Mill.) D.A. Webb] cultivar 'Nonpareil'.</title>
        <authorList>
            <person name="D'Amico-Willman K.M."/>
            <person name="Ouma W.Z."/>
            <person name="Meulia T."/>
            <person name="Sideli G.M."/>
            <person name="Gradziel T.M."/>
            <person name="Fresnedo-Ramirez J."/>
        </authorList>
    </citation>
    <scope>NUCLEOTIDE SEQUENCE [LARGE SCALE GENOMIC DNA]</scope>
    <source>
        <strain evidence="2">Clone GOH B32 T37-40</strain>
    </source>
</reference>
<feature type="domain" description="DUF4283" evidence="1">
    <location>
        <begin position="76"/>
        <end position="138"/>
    </location>
</feature>
<dbReference type="PANTHER" id="PTHR31286">
    <property type="entry name" value="GLYCINE-RICH CELL WALL STRUCTURAL PROTEIN 1.8-LIKE"/>
    <property type="match status" value="1"/>
</dbReference>
<dbReference type="AlphaFoldDB" id="A0AAD4WJ29"/>
<gene>
    <name evidence="2" type="ORF">L3X38_011118</name>
</gene>
<evidence type="ECO:0000313" key="2">
    <source>
        <dbReference type="EMBL" id="KAI5343242.1"/>
    </source>
</evidence>
<proteinExistence type="predicted"/>
<sequence length="138" mass="15834">MEEGSPRVYMKCHRFTKRVRASEDFNPEDGVRSEFGSGNFIGAQSEFGFGSFKDKLTSEKGPSIQFSDRAMDPLSQPWKHALIIKLLGRSHAYNYIHDRLQQKWSLKGDWKLIDLVNDCFVVKFDLEEDLNFVLTGGP</sequence>
<name>A0AAD4WJ29_PRUDU</name>
<keyword evidence="3" id="KW-1185">Reference proteome</keyword>
<comment type="caution">
    <text evidence="2">The sequence shown here is derived from an EMBL/GenBank/DDBJ whole genome shotgun (WGS) entry which is preliminary data.</text>
</comment>
<dbReference type="Proteomes" id="UP001054821">
    <property type="component" value="Chromosome 2"/>
</dbReference>
<dbReference type="EMBL" id="JAJFAZ020000002">
    <property type="protein sequence ID" value="KAI5343242.1"/>
    <property type="molecule type" value="Genomic_DNA"/>
</dbReference>
<dbReference type="PANTHER" id="PTHR31286:SF99">
    <property type="entry name" value="DUF4283 DOMAIN-CONTAINING PROTEIN"/>
    <property type="match status" value="1"/>
</dbReference>
<evidence type="ECO:0000313" key="3">
    <source>
        <dbReference type="Proteomes" id="UP001054821"/>
    </source>
</evidence>
<dbReference type="Pfam" id="PF14111">
    <property type="entry name" value="DUF4283"/>
    <property type="match status" value="1"/>
</dbReference>
<dbReference type="InterPro" id="IPR040256">
    <property type="entry name" value="At4g02000-like"/>
</dbReference>
<accession>A0AAD4WJ29</accession>
<protein>
    <recommendedName>
        <fullName evidence="1">DUF4283 domain-containing protein</fullName>
    </recommendedName>
</protein>